<evidence type="ECO:0000313" key="7">
    <source>
        <dbReference type="Proteomes" id="UP000321570"/>
    </source>
</evidence>
<dbReference type="InterPro" id="IPR005120">
    <property type="entry name" value="UPF3_dom"/>
</dbReference>
<dbReference type="Pfam" id="PF03467">
    <property type="entry name" value="Smg4_UPF3"/>
    <property type="match status" value="1"/>
</dbReference>
<dbReference type="GO" id="GO:0005737">
    <property type="term" value="C:cytoplasm"/>
    <property type="evidence" value="ECO:0007669"/>
    <property type="project" value="TreeGrafter"/>
</dbReference>
<reference evidence="6 7" key="1">
    <citation type="submission" date="2019-07" db="EMBL/GenBank/DDBJ databases">
        <authorList>
            <person name="Jastrzebski P J."/>
            <person name="Paukszto L."/>
            <person name="Jastrzebski P J."/>
        </authorList>
    </citation>
    <scope>NUCLEOTIDE SEQUENCE [LARGE SCALE GENOMIC DNA]</scope>
    <source>
        <strain evidence="6 7">WMS-il1</strain>
    </source>
</reference>
<organism evidence="6 7">
    <name type="scientific">Hymenolepis diminuta</name>
    <name type="common">Rat tapeworm</name>
    <dbReference type="NCBI Taxonomy" id="6216"/>
    <lineage>
        <taxon>Eukaryota</taxon>
        <taxon>Metazoa</taxon>
        <taxon>Spiralia</taxon>
        <taxon>Lophotrochozoa</taxon>
        <taxon>Platyhelminthes</taxon>
        <taxon>Cestoda</taxon>
        <taxon>Eucestoda</taxon>
        <taxon>Cyclophyllidea</taxon>
        <taxon>Hymenolepididae</taxon>
        <taxon>Hymenolepis</taxon>
    </lineage>
</organism>
<keyword evidence="7" id="KW-1185">Reference proteome</keyword>
<sequence length="225" mass="26525">MNVAERRTKVVFRKLPQFLTEDEFRDMISPIPPHDYFRFCAYDPFFDGSELCRAYINFRDKEFAKQFIERFNDYVFVDSQGNQSNAEVSFAINQDTPKVVKARRDPTANTIEEDKLYKKYLESQKEKPKVGDNSEAEKPPWEVILEEIEKLEANPIPEKLIMNFEHVTSDRISTSALRLDPKLQCLHYCDLSYIDVVFYFLLKFKCNVRKASEGILCTFRITENK</sequence>
<evidence type="ECO:0000259" key="5">
    <source>
        <dbReference type="Pfam" id="PF03467"/>
    </source>
</evidence>
<dbReference type="InterPro" id="IPR012677">
    <property type="entry name" value="Nucleotide-bd_a/b_plait_sf"/>
</dbReference>
<dbReference type="InterPro" id="IPR039722">
    <property type="entry name" value="Upf3"/>
</dbReference>
<accession>A0A564Y714</accession>
<gene>
    <name evidence="6" type="ORF">WMSIL1_LOCUS3856</name>
</gene>
<comment type="subcellular location">
    <subcellularLocation>
        <location evidence="1">Nucleus</location>
    </subcellularLocation>
</comment>
<dbReference type="AlphaFoldDB" id="A0A564Y714"/>
<dbReference type="InterPro" id="IPR035979">
    <property type="entry name" value="RBD_domain_sf"/>
</dbReference>
<dbReference type="Gene3D" id="3.30.70.330">
    <property type="match status" value="1"/>
</dbReference>
<feature type="non-terminal residue" evidence="6">
    <location>
        <position position="225"/>
    </location>
</feature>
<dbReference type="SUPFAM" id="SSF54928">
    <property type="entry name" value="RNA-binding domain, RBD"/>
    <property type="match status" value="1"/>
</dbReference>
<keyword evidence="4" id="KW-0539">Nucleus</keyword>
<keyword evidence="3" id="KW-0866">Nonsense-mediated mRNA decay</keyword>
<evidence type="ECO:0000256" key="3">
    <source>
        <dbReference type="ARBA" id="ARBA00023161"/>
    </source>
</evidence>
<dbReference type="GO" id="GO:0000184">
    <property type="term" value="P:nuclear-transcribed mRNA catabolic process, nonsense-mediated decay"/>
    <property type="evidence" value="ECO:0007669"/>
    <property type="project" value="UniProtKB-KW"/>
</dbReference>
<comment type="similarity">
    <text evidence="2">Belongs to the RENT3 family.</text>
</comment>
<dbReference type="CDD" id="cd12455">
    <property type="entry name" value="RRM_like_Smg4_UPF3"/>
    <property type="match status" value="1"/>
</dbReference>
<dbReference type="GO" id="GO:0045727">
    <property type="term" value="P:positive regulation of translation"/>
    <property type="evidence" value="ECO:0007669"/>
    <property type="project" value="TreeGrafter"/>
</dbReference>
<dbReference type="PANTHER" id="PTHR13112:SF0">
    <property type="entry name" value="FI21285P1"/>
    <property type="match status" value="1"/>
</dbReference>
<protein>
    <recommendedName>
        <fullName evidence="5">UPF3 domain-containing protein</fullName>
    </recommendedName>
</protein>
<dbReference type="PANTHER" id="PTHR13112">
    <property type="entry name" value="UPF3 REGULATOR OF NONSENSE TRANSCRIPTS-LIKE PROTEIN"/>
    <property type="match status" value="1"/>
</dbReference>
<dbReference type="GO" id="GO:0005730">
    <property type="term" value="C:nucleolus"/>
    <property type="evidence" value="ECO:0007669"/>
    <property type="project" value="TreeGrafter"/>
</dbReference>
<name>A0A564Y714_HYMDI</name>
<dbReference type="GO" id="GO:0003729">
    <property type="term" value="F:mRNA binding"/>
    <property type="evidence" value="ECO:0007669"/>
    <property type="project" value="TreeGrafter"/>
</dbReference>
<dbReference type="Proteomes" id="UP000321570">
    <property type="component" value="Unassembled WGS sequence"/>
</dbReference>
<dbReference type="EMBL" id="CABIJS010000111">
    <property type="protein sequence ID" value="VUZ43072.1"/>
    <property type="molecule type" value="Genomic_DNA"/>
</dbReference>
<evidence type="ECO:0000313" key="6">
    <source>
        <dbReference type="EMBL" id="VUZ43072.1"/>
    </source>
</evidence>
<evidence type="ECO:0000256" key="2">
    <source>
        <dbReference type="ARBA" id="ARBA00005991"/>
    </source>
</evidence>
<proteinExistence type="inferred from homology"/>
<feature type="domain" description="UPF3" evidence="5">
    <location>
        <begin position="6"/>
        <end position="137"/>
    </location>
</feature>
<evidence type="ECO:0000256" key="1">
    <source>
        <dbReference type="ARBA" id="ARBA00004123"/>
    </source>
</evidence>
<evidence type="ECO:0000256" key="4">
    <source>
        <dbReference type="ARBA" id="ARBA00023242"/>
    </source>
</evidence>